<evidence type="ECO:0000313" key="2">
    <source>
        <dbReference type="Proteomes" id="UP000257144"/>
    </source>
</evidence>
<organism evidence="1 2">
    <name type="scientific">Neobacillus piezotolerans</name>
    <dbReference type="NCBI Taxonomy" id="2259171"/>
    <lineage>
        <taxon>Bacteria</taxon>
        <taxon>Bacillati</taxon>
        <taxon>Bacillota</taxon>
        <taxon>Bacilli</taxon>
        <taxon>Bacillales</taxon>
        <taxon>Bacillaceae</taxon>
        <taxon>Neobacillus</taxon>
    </lineage>
</organism>
<dbReference type="RefSeq" id="WP_115451311.1">
    <property type="nucleotide sequence ID" value="NZ_QNQT01000002.1"/>
</dbReference>
<dbReference type="AlphaFoldDB" id="A0A3D8GT45"/>
<dbReference type="EMBL" id="QNQT01000002">
    <property type="protein sequence ID" value="RDU37640.1"/>
    <property type="molecule type" value="Genomic_DNA"/>
</dbReference>
<sequence>MQGNHFFAQTLLSVKAILQNYYTPLFPCRQKEKSTIIEKGTSSKKYVALSGVWAWRCYWILFSECHVGEILGKRLITGFYLPIWGIEKGYGFKRERNSVVAQPKGLGYGDFDCR</sequence>
<name>A0A3D8GT45_9BACI</name>
<proteinExistence type="predicted"/>
<gene>
    <name evidence="1" type="ORF">DRW41_07295</name>
</gene>
<keyword evidence="2" id="KW-1185">Reference proteome</keyword>
<reference evidence="1 2" key="1">
    <citation type="submission" date="2018-07" db="EMBL/GenBank/DDBJ databases">
        <title>Bacillus sp. YLB-04 draft genome sequence.</title>
        <authorList>
            <person name="Yu L."/>
            <person name="Tang X."/>
        </authorList>
    </citation>
    <scope>NUCLEOTIDE SEQUENCE [LARGE SCALE GENOMIC DNA]</scope>
    <source>
        <strain evidence="1 2">YLB-04</strain>
    </source>
</reference>
<accession>A0A3D8GT45</accession>
<dbReference type="Proteomes" id="UP000257144">
    <property type="component" value="Unassembled WGS sequence"/>
</dbReference>
<protein>
    <submittedName>
        <fullName evidence="1">Uncharacterized protein</fullName>
    </submittedName>
</protein>
<evidence type="ECO:0000313" key="1">
    <source>
        <dbReference type="EMBL" id="RDU37640.1"/>
    </source>
</evidence>
<comment type="caution">
    <text evidence="1">The sequence shown here is derived from an EMBL/GenBank/DDBJ whole genome shotgun (WGS) entry which is preliminary data.</text>
</comment>